<accession>A0A0S1SRD2</accession>
<reference evidence="10 11" key="2">
    <citation type="journal article" date="2016" name="PeerJ">
        <title>Analysis of five complete genome sequences for members of the class Peribacteria in the recently recognized Peregrinibacteria bacterial phylum.</title>
        <authorList>
            <person name="Anantharaman K."/>
            <person name="Brown C.T."/>
            <person name="Burstein D."/>
            <person name="Castelle C.J."/>
            <person name="Probst A.J."/>
            <person name="Thomas B.C."/>
            <person name="Williams K.H."/>
            <person name="Banfield J.F."/>
        </authorList>
    </citation>
    <scope>NUCLEOTIDE SEQUENCE [LARGE SCALE GENOMIC DNA]</scope>
    <source>
        <strain evidence="10">RIFOXYD1_FULL_PER-ii_59_16</strain>
    </source>
</reference>
<evidence type="ECO:0000256" key="2">
    <source>
        <dbReference type="ARBA" id="ARBA00010447"/>
    </source>
</evidence>
<dbReference type="NCBIfam" id="TIGR01979">
    <property type="entry name" value="sufS"/>
    <property type="match status" value="1"/>
</dbReference>
<dbReference type="Proteomes" id="UP000069135">
    <property type="component" value="Chromosome"/>
</dbReference>
<evidence type="ECO:0000313" key="11">
    <source>
        <dbReference type="Proteomes" id="UP000069135"/>
    </source>
</evidence>
<proteinExistence type="inferred from homology"/>
<keyword evidence="5 8" id="KW-0663">Pyridoxal phosphate</keyword>
<name>A0A0S1SIV5_9BACT</name>
<dbReference type="CDD" id="cd06453">
    <property type="entry name" value="SufS_like"/>
    <property type="match status" value="1"/>
</dbReference>
<dbReference type="GO" id="GO:0030170">
    <property type="term" value="F:pyridoxal phosphate binding"/>
    <property type="evidence" value="ECO:0007669"/>
    <property type="project" value="UniProtKB-UniRule"/>
</dbReference>
<dbReference type="EC" id="2.8.1.7" evidence="3 8"/>
<comment type="function">
    <text evidence="8">Catalyzes the removal of elemental sulfur and selenium atoms from L-cysteine, L-cystine, L-selenocysteine, and L-selenocystine to produce L-alanine.</text>
</comment>
<reference evidence="11" key="1">
    <citation type="submission" date="2015-10" db="EMBL/GenBank/DDBJ databases">
        <title>Analysis of five complete genome sequences for members of the class Peribacteria in the recently recognized Peregrinibacteria bacterial phylum.</title>
        <authorList>
            <person name="Anantharaman K."/>
            <person name="Brown C.T."/>
            <person name="Burstein D."/>
            <person name="Castelle C.J."/>
            <person name="Probst A.J."/>
            <person name="Thomas B.C."/>
            <person name="Williams K.H."/>
            <person name="Banfield J.F."/>
        </authorList>
    </citation>
    <scope>NUCLEOTIDE SEQUENCE [LARGE SCALE GENOMIC DNA]</scope>
</reference>
<evidence type="ECO:0000256" key="5">
    <source>
        <dbReference type="ARBA" id="ARBA00022898"/>
    </source>
</evidence>
<dbReference type="GO" id="GO:0031071">
    <property type="term" value="F:cysteine desulfurase activity"/>
    <property type="evidence" value="ECO:0007669"/>
    <property type="project" value="UniProtKB-UniRule"/>
</dbReference>
<evidence type="ECO:0000313" key="10">
    <source>
        <dbReference type="EMBL" id="ALM13569.1"/>
    </source>
</evidence>
<evidence type="ECO:0000256" key="6">
    <source>
        <dbReference type="ARBA" id="ARBA00050776"/>
    </source>
</evidence>
<evidence type="ECO:0000256" key="8">
    <source>
        <dbReference type="RuleBase" id="RU004506"/>
    </source>
</evidence>
<comment type="similarity">
    <text evidence="2 8">Belongs to the class-V pyridoxal-phosphate-dependent aminotransferase family. Csd subfamily.</text>
</comment>
<accession>A0A0S1SVP2</accession>
<accession>A0A0S1SSQ2</accession>
<feature type="domain" description="Aminotransferase class V" evidence="9">
    <location>
        <begin position="27"/>
        <end position="398"/>
    </location>
</feature>
<comment type="catalytic activity">
    <reaction evidence="6 8">
        <text>(sulfur carrier)-H + L-cysteine = (sulfur carrier)-SH + L-alanine</text>
        <dbReference type="Rhea" id="RHEA:43892"/>
        <dbReference type="Rhea" id="RHEA-COMP:14737"/>
        <dbReference type="Rhea" id="RHEA-COMP:14739"/>
        <dbReference type="ChEBI" id="CHEBI:29917"/>
        <dbReference type="ChEBI" id="CHEBI:35235"/>
        <dbReference type="ChEBI" id="CHEBI:57972"/>
        <dbReference type="ChEBI" id="CHEBI:64428"/>
        <dbReference type="EC" id="2.8.1.7"/>
    </reaction>
</comment>
<dbReference type="EMBL" id="CP013065">
    <property type="protein sequence ID" value="ALM13569.1"/>
    <property type="molecule type" value="Genomic_DNA"/>
</dbReference>
<dbReference type="PROSITE" id="PS00595">
    <property type="entry name" value="AA_TRANSFER_CLASS_5"/>
    <property type="match status" value="1"/>
</dbReference>
<keyword evidence="4 8" id="KW-0808">Transferase</keyword>
<keyword evidence="10" id="KW-0456">Lyase</keyword>
<dbReference type="PANTHER" id="PTHR43586:SF8">
    <property type="entry name" value="CYSTEINE DESULFURASE 1, CHLOROPLASTIC"/>
    <property type="match status" value="1"/>
</dbReference>
<dbReference type="PANTHER" id="PTHR43586">
    <property type="entry name" value="CYSTEINE DESULFURASE"/>
    <property type="match status" value="1"/>
</dbReference>
<comment type="cofactor">
    <cofactor evidence="1 7">
        <name>pyridoxal 5'-phosphate</name>
        <dbReference type="ChEBI" id="CHEBI:597326"/>
    </cofactor>
</comment>
<dbReference type="SUPFAM" id="SSF53383">
    <property type="entry name" value="PLP-dependent transferases"/>
    <property type="match status" value="1"/>
</dbReference>
<dbReference type="AlphaFoldDB" id="A0A0S1SIV5"/>
<dbReference type="Pfam" id="PF00266">
    <property type="entry name" value="Aminotran_5"/>
    <property type="match status" value="1"/>
</dbReference>
<gene>
    <name evidence="10" type="ORF">PeribacterD1_0901</name>
</gene>
<organism evidence="10 11">
    <name type="scientific">Candidatus Peribacter riflensis</name>
    <dbReference type="NCBI Taxonomy" id="1735162"/>
    <lineage>
        <taxon>Bacteria</taxon>
        <taxon>Candidatus Peregrinibacteriota</taxon>
        <taxon>Candidatus Peribacteria</taxon>
        <taxon>Candidatus Peribacterales</taxon>
        <taxon>Candidatus Peribacteraceae</taxon>
        <taxon>Candidatus Peribacter</taxon>
    </lineage>
</organism>
<accession>A0A0S1SIV5</accession>
<dbReference type="InterPro" id="IPR015424">
    <property type="entry name" value="PyrdxlP-dep_Trfase"/>
</dbReference>
<dbReference type="STRING" id="1735162.PeribacterB2_0903"/>
<sequence>MLHLCMSFDSATIRRQFPFLQQGERTIYLDSAASAQKPEAVLRAMDVCAQTRYTNVHRAMYPLAERATEDYEAARETVRRFINAQHSDEIIFTKGTTEALNLVAKSWGHSLKKGDVIALSLLEHHSNIVPWHQLSEERGTALAWVDIDEEGHLHMEDFERILQEGNVRLVSVTGQSNVLGVRPPLAEIIAKAHAAGALVCIDAAQLVGHHAIDVQVLDCDFLAFSGHKPYGPTGIGVLYAKRDLLRAMPPFLGGGHMIRSVKRDGFTPADAPQKFEAGTPPIIEAAGLKAALEWLAGIGWKEIEEHESKLIAVACETLQAIPGMRLLGPKNPAELSGCLSFILGGVHPHDLTTVLGKDGFCLRAGHHCTQPLHERLGITASTRLSVGIYNTEEEIRSLKPAILNTIRMLSK</sequence>
<dbReference type="InterPro" id="IPR015422">
    <property type="entry name" value="PyrdxlP-dep_Trfase_small"/>
</dbReference>
<accession>A0A0S1SLJ5</accession>
<evidence type="ECO:0000259" key="9">
    <source>
        <dbReference type="Pfam" id="PF00266"/>
    </source>
</evidence>
<dbReference type="InterPro" id="IPR010970">
    <property type="entry name" value="Cys_dSase_SufS"/>
</dbReference>
<dbReference type="InterPro" id="IPR000192">
    <property type="entry name" value="Aminotrans_V_dom"/>
</dbReference>
<evidence type="ECO:0000256" key="7">
    <source>
        <dbReference type="RuleBase" id="RU004504"/>
    </source>
</evidence>
<dbReference type="KEGG" id="prf:PeribacterA2_0901"/>
<dbReference type="Gene3D" id="3.90.1150.10">
    <property type="entry name" value="Aspartate Aminotransferase, domain 1"/>
    <property type="match status" value="1"/>
</dbReference>
<evidence type="ECO:0000256" key="4">
    <source>
        <dbReference type="ARBA" id="ARBA00022679"/>
    </source>
</evidence>
<dbReference type="InterPro" id="IPR020578">
    <property type="entry name" value="Aminotrans_V_PyrdxlP_BS"/>
</dbReference>
<evidence type="ECO:0000256" key="3">
    <source>
        <dbReference type="ARBA" id="ARBA00012239"/>
    </source>
</evidence>
<dbReference type="InterPro" id="IPR015421">
    <property type="entry name" value="PyrdxlP-dep_Trfase_major"/>
</dbReference>
<dbReference type="GO" id="GO:0006534">
    <property type="term" value="P:cysteine metabolic process"/>
    <property type="evidence" value="ECO:0007669"/>
    <property type="project" value="UniProtKB-UniRule"/>
</dbReference>
<dbReference type="Gene3D" id="3.40.640.10">
    <property type="entry name" value="Type I PLP-dependent aspartate aminotransferase-like (Major domain)"/>
    <property type="match status" value="1"/>
</dbReference>
<evidence type="ECO:0000256" key="1">
    <source>
        <dbReference type="ARBA" id="ARBA00001933"/>
    </source>
</evidence>
<dbReference type="GO" id="GO:0016829">
    <property type="term" value="F:lyase activity"/>
    <property type="evidence" value="ECO:0007669"/>
    <property type="project" value="UniProtKB-KW"/>
</dbReference>
<dbReference type="PATRIC" id="fig|1735161.3.peg.880"/>
<protein>
    <recommendedName>
        <fullName evidence="3 8">Cysteine desulfurase</fullName>
        <ecNumber evidence="3 8">2.8.1.7</ecNumber>
    </recommendedName>
</protein>